<gene>
    <name evidence="1" type="ordered locus">Shal_3982</name>
</gene>
<dbReference type="InterPro" id="IPR022080">
    <property type="entry name" value="DUF3630"/>
</dbReference>
<keyword evidence="2" id="KW-1185">Reference proteome</keyword>
<dbReference type="EMBL" id="CP000931">
    <property type="protein sequence ID" value="ABZ78522.1"/>
    <property type="molecule type" value="Genomic_DNA"/>
</dbReference>
<evidence type="ECO:0000313" key="1">
    <source>
        <dbReference type="EMBL" id="ABZ78522.1"/>
    </source>
</evidence>
<dbReference type="RefSeq" id="WP_012279039.1">
    <property type="nucleotide sequence ID" value="NC_010334.1"/>
</dbReference>
<evidence type="ECO:0000313" key="2">
    <source>
        <dbReference type="Proteomes" id="UP000001317"/>
    </source>
</evidence>
<proteinExistence type="predicted"/>
<dbReference type="Pfam" id="PF12305">
    <property type="entry name" value="DUF3630"/>
    <property type="match status" value="1"/>
</dbReference>
<dbReference type="AlphaFoldDB" id="B0TKD6"/>
<dbReference type="Proteomes" id="UP000001317">
    <property type="component" value="Chromosome"/>
</dbReference>
<evidence type="ECO:0008006" key="3">
    <source>
        <dbReference type="Google" id="ProtNLM"/>
    </source>
</evidence>
<reference evidence="1" key="1">
    <citation type="submission" date="2008-01" db="EMBL/GenBank/DDBJ databases">
        <title>Complete sequence of Shewanella halifaxensis HAW-EB4.</title>
        <authorList>
            <consortium name="US DOE Joint Genome Institute"/>
            <person name="Copeland A."/>
            <person name="Lucas S."/>
            <person name="Lapidus A."/>
            <person name="Glavina del Rio T."/>
            <person name="Dalin E."/>
            <person name="Tice H."/>
            <person name="Bruce D."/>
            <person name="Goodwin L."/>
            <person name="Pitluck S."/>
            <person name="Sims D."/>
            <person name="Brettin T."/>
            <person name="Detter J.C."/>
            <person name="Han C."/>
            <person name="Kuske C.R."/>
            <person name="Schmutz J."/>
            <person name="Larimer F."/>
            <person name="Land M."/>
            <person name="Hauser L."/>
            <person name="Kyrpides N."/>
            <person name="Kim E."/>
            <person name="Zhao J.-S."/>
            <person name="Richardson P."/>
        </authorList>
    </citation>
    <scope>NUCLEOTIDE SEQUENCE [LARGE SCALE GENOMIC DNA]</scope>
    <source>
        <strain evidence="1">HAW-EB4</strain>
    </source>
</reference>
<protein>
    <recommendedName>
        <fullName evidence="3">DUF3630 family protein</fullName>
    </recommendedName>
</protein>
<dbReference type="OrthoDB" id="6389032at2"/>
<dbReference type="HOGENOM" id="CLU_177056_0_0_6"/>
<dbReference type="KEGG" id="shl:Shal_3982"/>
<dbReference type="STRING" id="458817.Shal_3982"/>
<sequence>MLLASIKLDRETLSLAVQADIDFEQFELFADPFAKSLDCRVVERQWGADRHQWLLEFEGTHLQLHYEFYGDICWLSTDREDEYEVLVYLAELMKPYINEYSR</sequence>
<name>B0TKD6_SHEHH</name>
<organism evidence="1 2">
    <name type="scientific">Shewanella halifaxensis (strain HAW-EB4)</name>
    <dbReference type="NCBI Taxonomy" id="458817"/>
    <lineage>
        <taxon>Bacteria</taxon>
        <taxon>Pseudomonadati</taxon>
        <taxon>Pseudomonadota</taxon>
        <taxon>Gammaproteobacteria</taxon>
        <taxon>Alteromonadales</taxon>
        <taxon>Shewanellaceae</taxon>
        <taxon>Shewanella</taxon>
    </lineage>
</organism>
<accession>B0TKD6</accession>
<dbReference type="eggNOG" id="ENOG5033HU2">
    <property type="taxonomic scope" value="Bacteria"/>
</dbReference>